<proteinExistence type="predicted"/>
<comment type="caution">
    <text evidence="3">The sequence shown here is derived from an EMBL/GenBank/DDBJ whole genome shotgun (WGS) entry which is preliminary data.</text>
</comment>
<evidence type="ECO:0000256" key="1">
    <source>
        <dbReference type="SAM" id="MobiDB-lite"/>
    </source>
</evidence>
<evidence type="ECO:0000313" key="4">
    <source>
        <dbReference type="Proteomes" id="UP000623129"/>
    </source>
</evidence>
<dbReference type="Pfam" id="PF03108">
    <property type="entry name" value="DBD_Tnp_Mut"/>
    <property type="match status" value="1"/>
</dbReference>
<feature type="domain" description="Transposase MuDR plant" evidence="2">
    <location>
        <begin position="286"/>
        <end position="334"/>
    </location>
</feature>
<feature type="region of interest" description="Disordered" evidence="1">
    <location>
        <begin position="123"/>
        <end position="243"/>
    </location>
</feature>
<reference evidence="3" key="1">
    <citation type="submission" date="2020-01" db="EMBL/GenBank/DDBJ databases">
        <title>Genome sequence of Kobresia littledalei, the first chromosome-level genome in the family Cyperaceae.</title>
        <authorList>
            <person name="Qu G."/>
        </authorList>
    </citation>
    <scope>NUCLEOTIDE SEQUENCE</scope>
    <source>
        <strain evidence="3">C.B.Clarke</strain>
        <tissue evidence="3">Leaf</tissue>
    </source>
</reference>
<feature type="compositionally biased region" description="Basic and acidic residues" evidence="1">
    <location>
        <begin position="188"/>
        <end position="201"/>
    </location>
</feature>
<dbReference type="Proteomes" id="UP000623129">
    <property type="component" value="Unassembled WGS sequence"/>
</dbReference>
<feature type="compositionally biased region" description="Polar residues" evidence="1">
    <location>
        <begin position="219"/>
        <end position="232"/>
    </location>
</feature>
<keyword evidence="4" id="KW-1185">Reference proteome</keyword>
<sequence>MVYVYSFIIYLRSSITDLNFTVLASSDDDIASLKRKAEAHHLALFPQNGRIVAQAFKIMREGIYYYQPDNIPLHSLFDGYYKRIKLLYMDAVTVPLDSAETHTHVFDLCQKGDPSRSRDLIKGSLNQWGNTSCTSESLKRKSPEGNTNKDSVVKEVTPGVGVLGEFVEGNTKKKKSKDPSSDEVPPSSERDPPKTRDRMQERSASPENETAGAHLMSGSLGTWNQGETSSLAPSGINLEDGSTDKIKSSHPTVISDSLKKLIEGDITFFCCRRAAPQFKNPLSEKQKFVSKDHLRAAVNEFHILNKFEFKWTHSDKKRMTAKCKSIICDWSLSAKAVGVESTKLPTTHGCIRRTS</sequence>
<accession>A0A833VII0</accession>
<protein>
    <submittedName>
        <fullName evidence="3">MuDR family transposase</fullName>
    </submittedName>
</protein>
<dbReference type="InterPro" id="IPR004332">
    <property type="entry name" value="Transposase_MuDR"/>
</dbReference>
<evidence type="ECO:0000259" key="2">
    <source>
        <dbReference type="Pfam" id="PF03108"/>
    </source>
</evidence>
<dbReference type="AlphaFoldDB" id="A0A833VII0"/>
<name>A0A833VII0_9POAL</name>
<gene>
    <name evidence="3" type="ORF">FCM35_KLT00695</name>
</gene>
<organism evidence="3 4">
    <name type="scientific">Carex littledalei</name>
    <dbReference type="NCBI Taxonomy" id="544730"/>
    <lineage>
        <taxon>Eukaryota</taxon>
        <taxon>Viridiplantae</taxon>
        <taxon>Streptophyta</taxon>
        <taxon>Embryophyta</taxon>
        <taxon>Tracheophyta</taxon>
        <taxon>Spermatophyta</taxon>
        <taxon>Magnoliopsida</taxon>
        <taxon>Liliopsida</taxon>
        <taxon>Poales</taxon>
        <taxon>Cyperaceae</taxon>
        <taxon>Cyperoideae</taxon>
        <taxon>Cariceae</taxon>
        <taxon>Carex</taxon>
        <taxon>Carex subgen. Euthyceras</taxon>
    </lineage>
</organism>
<evidence type="ECO:0000313" key="3">
    <source>
        <dbReference type="EMBL" id="KAF3342057.1"/>
    </source>
</evidence>
<dbReference type="EMBL" id="SWLB01000001">
    <property type="protein sequence ID" value="KAF3342057.1"/>
    <property type="molecule type" value="Genomic_DNA"/>
</dbReference>
<feature type="compositionally biased region" description="Polar residues" evidence="1">
    <location>
        <begin position="124"/>
        <end position="136"/>
    </location>
</feature>